<dbReference type="HOGENOM" id="CLU_2620434_0_0_11"/>
<accession>G8WQ14</accession>
<evidence type="ECO:0000313" key="1">
    <source>
        <dbReference type="EMBL" id="AEW93514.1"/>
    </source>
</evidence>
<sequence length="78" mass="8542">MRPFPFRRGWRHGCFPPPTRGCVRTVRGAHCLPGFPGALRGDSSLRVSAKAWLRLLGRCGDTPARPRSVVFRAAARGG</sequence>
<keyword evidence="2" id="KW-1185">Reference proteome</keyword>
<dbReference type="Proteomes" id="UP000007842">
    <property type="component" value="Chromosome"/>
</dbReference>
<proteinExistence type="predicted"/>
<gene>
    <name evidence="1" type="ordered locus">SCATT_11430</name>
</gene>
<protein>
    <submittedName>
        <fullName evidence="1">Uncharacterized protein</fullName>
    </submittedName>
</protein>
<dbReference type="KEGG" id="scy:SCATT_11430"/>
<dbReference type="STRING" id="1003195.SCATT_11430"/>
<dbReference type="PATRIC" id="fig|1003195.29.peg.1153"/>
<evidence type="ECO:0000313" key="2">
    <source>
        <dbReference type="Proteomes" id="UP000007842"/>
    </source>
</evidence>
<reference evidence="2" key="1">
    <citation type="submission" date="2011-12" db="EMBL/GenBank/DDBJ databases">
        <title>Complete genome sequence of Streptomyces cattleya strain DSM 46488.</title>
        <authorList>
            <person name="Ou H.-Y."/>
            <person name="Li P."/>
            <person name="Zhao C."/>
            <person name="O'Hagan D."/>
            <person name="Deng Z."/>
        </authorList>
    </citation>
    <scope>NUCLEOTIDE SEQUENCE [LARGE SCALE GENOMIC DNA]</scope>
    <source>
        <strain evidence="2">ATCC 35852 / DSM 46488 / JCM 4925 / NBRC 14057 / NRRL 8057</strain>
    </source>
</reference>
<organism evidence="1 2">
    <name type="scientific">Streptantibioticus cattleyicolor (strain ATCC 35852 / DSM 46488 / JCM 4925 / NBRC 14057 / NRRL 8057)</name>
    <name type="common">Streptomyces cattleya</name>
    <dbReference type="NCBI Taxonomy" id="1003195"/>
    <lineage>
        <taxon>Bacteria</taxon>
        <taxon>Bacillati</taxon>
        <taxon>Actinomycetota</taxon>
        <taxon>Actinomycetes</taxon>
        <taxon>Kitasatosporales</taxon>
        <taxon>Streptomycetaceae</taxon>
        <taxon>Streptantibioticus</taxon>
    </lineage>
</organism>
<dbReference type="EMBL" id="CP003219">
    <property type="protein sequence ID" value="AEW93514.1"/>
    <property type="molecule type" value="Genomic_DNA"/>
</dbReference>
<name>G8WQ14_STREN</name>
<dbReference type="AlphaFoldDB" id="G8WQ14"/>